<dbReference type="Proteomes" id="UP000220527">
    <property type="component" value="Unassembled WGS sequence"/>
</dbReference>
<dbReference type="InterPro" id="IPR046825">
    <property type="entry name" value="PDH_C"/>
</dbReference>
<dbReference type="EMBL" id="NQWI01000115">
    <property type="protein sequence ID" value="PDW01723.1"/>
    <property type="molecule type" value="Genomic_DNA"/>
</dbReference>
<accession>A0A2A6RFK4</accession>
<evidence type="ECO:0000256" key="1">
    <source>
        <dbReference type="ARBA" id="ARBA00007964"/>
    </source>
</evidence>
<dbReference type="Gene3D" id="3.40.50.720">
    <property type="entry name" value="NAD(P)-binding Rossmann-like Domain"/>
    <property type="match status" value="1"/>
</dbReference>
<comment type="caution">
    <text evidence="4">The sequence shown here is derived from an EMBL/GenBank/DDBJ whole genome shotgun (WGS) entry which is preliminary data.</text>
</comment>
<dbReference type="Pfam" id="PF20463">
    <property type="entry name" value="PDH_C"/>
    <property type="match status" value="1"/>
</dbReference>
<dbReference type="PANTHER" id="PTHR21363:SF0">
    <property type="entry name" value="PREPHENATE DEHYDROGENASE [NADP(+)]"/>
    <property type="match status" value="1"/>
</dbReference>
<dbReference type="Pfam" id="PF02153">
    <property type="entry name" value="PDH_N"/>
    <property type="match status" value="1"/>
</dbReference>
<dbReference type="OrthoDB" id="9802008at2"/>
<dbReference type="RefSeq" id="WP_097645428.1">
    <property type="nucleotide sequence ID" value="NZ_NQWI01000115.1"/>
</dbReference>
<dbReference type="PROSITE" id="PS51176">
    <property type="entry name" value="PDH_ADH"/>
    <property type="match status" value="1"/>
</dbReference>
<dbReference type="GO" id="GO:0008977">
    <property type="term" value="F:prephenate dehydrogenase (NAD+) activity"/>
    <property type="evidence" value="ECO:0007669"/>
    <property type="project" value="InterPro"/>
</dbReference>
<dbReference type="FunFam" id="3.40.50.720:FF:000208">
    <property type="entry name" value="Prephenate dehydrogenase"/>
    <property type="match status" value="1"/>
</dbReference>
<gene>
    <name evidence="4" type="ORF">CJ255_17705</name>
</gene>
<evidence type="ECO:0000313" key="4">
    <source>
        <dbReference type="EMBL" id="PDW01723.1"/>
    </source>
</evidence>
<comment type="similarity">
    <text evidence="1">Belongs to the prephenate/arogenate dehydrogenase family.</text>
</comment>
<dbReference type="GO" id="GO:0004665">
    <property type="term" value="F:prephenate dehydrogenase (NADP+) activity"/>
    <property type="evidence" value="ECO:0007669"/>
    <property type="project" value="InterPro"/>
</dbReference>
<proteinExistence type="inferred from homology"/>
<sequence>MLRISIIGLGLIGASLGMALRAADPKESPLGPLELTGWDRDARVVKEARGRLAIDRDARTLDEAVRNAQLVVVATPVQAVRTVFEQIAPLLPSGAVVTDVASTKAEVSRWAAASLRPGVAYVGGHPMAGKERAGVTAADAELFQGAIYCITTAPQTPQGALDAVEALVRTVGAKPYYIDPEEHDAYVAAISHLPMLLSVGLMEITSSSPAWRELAPLAATGFRDVSRLASGDPEMHRDILLTNRAALTRWINAMLTFLVEVRDQVEAEDTASIEALLQRTKAQRDTWLTSRPNLRPGEADFLHQPDLERPGLLSFRFPKRKGDG</sequence>
<dbReference type="GO" id="GO:0070403">
    <property type="term" value="F:NAD+ binding"/>
    <property type="evidence" value="ECO:0007669"/>
    <property type="project" value="InterPro"/>
</dbReference>
<dbReference type="InterPro" id="IPR050812">
    <property type="entry name" value="Preph/Arog_dehydrog"/>
</dbReference>
<dbReference type="Gene3D" id="1.10.3660.10">
    <property type="entry name" value="6-phosphogluconate dehydrogenase C-terminal like domain"/>
    <property type="match status" value="1"/>
</dbReference>
<dbReference type="SUPFAM" id="SSF48179">
    <property type="entry name" value="6-phosphogluconate dehydrogenase C-terminal domain-like"/>
    <property type="match status" value="1"/>
</dbReference>
<dbReference type="PANTHER" id="PTHR21363">
    <property type="entry name" value="PREPHENATE DEHYDROGENASE"/>
    <property type="match status" value="1"/>
</dbReference>
<protein>
    <submittedName>
        <fullName evidence="4">Prephenate dehydrogenase</fullName>
    </submittedName>
</protein>
<reference evidence="5" key="1">
    <citation type="submission" date="2017-08" db="EMBL/GenBank/DDBJ databases">
        <authorList>
            <person name="Grouzdev D.S."/>
            <person name="Gaisin V.A."/>
            <person name="Rysina M.S."/>
            <person name="Gorlenko V.M."/>
        </authorList>
    </citation>
    <scope>NUCLEOTIDE SEQUENCE [LARGE SCALE GENOMIC DNA]</scope>
    <source>
        <strain evidence="5">Kir15-3F</strain>
    </source>
</reference>
<dbReference type="GO" id="GO:0006571">
    <property type="term" value="P:tyrosine biosynthetic process"/>
    <property type="evidence" value="ECO:0007669"/>
    <property type="project" value="InterPro"/>
</dbReference>
<keyword evidence="2" id="KW-0560">Oxidoreductase</keyword>
<organism evidence="4 5">
    <name type="scientific">Candidatus Viridilinea mediisalina</name>
    <dbReference type="NCBI Taxonomy" id="2024553"/>
    <lineage>
        <taxon>Bacteria</taxon>
        <taxon>Bacillati</taxon>
        <taxon>Chloroflexota</taxon>
        <taxon>Chloroflexia</taxon>
        <taxon>Chloroflexales</taxon>
        <taxon>Chloroflexineae</taxon>
        <taxon>Oscillochloridaceae</taxon>
        <taxon>Candidatus Viridilinea</taxon>
    </lineage>
</organism>
<dbReference type="AlphaFoldDB" id="A0A2A6RFK4"/>
<dbReference type="InterPro" id="IPR046826">
    <property type="entry name" value="PDH_N"/>
</dbReference>
<name>A0A2A6RFK4_9CHLR</name>
<evidence type="ECO:0000259" key="3">
    <source>
        <dbReference type="PROSITE" id="PS51176"/>
    </source>
</evidence>
<dbReference type="InterPro" id="IPR036291">
    <property type="entry name" value="NAD(P)-bd_dom_sf"/>
</dbReference>
<dbReference type="InterPro" id="IPR003099">
    <property type="entry name" value="Prephen_DH"/>
</dbReference>
<dbReference type="SUPFAM" id="SSF51735">
    <property type="entry name" value="NAD(P)-binding Rossmann-fold domains"/>
    <property type="match status" value="1"/>
</dbReference>
<keyword evidence="5" id="KW-1185">Reference proteome</keyword>
<dbReference type="InterPro" id="IPR008927">
    <property type="entry name" value="6-PGluconate_DH-like_C_sf"/>
</dbReference>
<feature type="domain" description="Prephenate/arogenate dehydrogenase" evidence="3">
    <location>
        <begin position="2"/>
        <end position="295"/>
    </location>
</feature>
<evidence type="ECO:0000256" key="2">
    <source>
        <dbReference type="ARBA" id="ARBA00023002"/>
    </source>
</evidence>
<evidence type="ECO:0000313" key="5">
    <source>
        <dbReference type="Proteomes" id="UP000220527"/>
    </source>
</evidence>